<evidence type="ECO:0000256" key="2">
    <source>
        <dbReference type="SAM" id="Phobius"/>
    </source>
</evidence>
<name>A0A8T8WU63_ASPJA</name>
<keyword evidence="2" id="KW-1133">Transmembrane helix</keyword>
<sequence length="132" mass="14389">MYGTLRRVQDLHQMCMRACMPAAVPCKLQRLSSGTHKTAGAPVPVPVPGRSARAGGRPANQPTTPEHTPSHQSTQELILVLFGIIDFLFTFLQGIPAPAVHSITVWVSVLYKNCPPLSYCPCGVSHMSDYYL</sequence>
<dbReference type="Proteomes" id="UP000249497">
    <property type="component" value="Unassembled WGS sequence"/>
</dbReference>
<accession>A0A8T8WU63</accession>
<dbReference type="RefSeq" id="XP_025525269.1">
    <property type="nucleotide sequence ID" value="XM_025666339.1"/>
</dbReference>
<keyword evidence="2" id="KW-0812">Transmembrane</keyword>
<evidence type="ECO:0000313" key="3">
    <source>
        <dbReference type="EMBL" id="RAH79375.1"/>
    </source>
</evidence>
<dbReference type="AlphaFoldDB" id="A0A8T8WU63"/>
<feature type="region of interest" description="Disordered" evidence="1">
    <location>
        <begin position="35"/>
        <end position="72"/>
    </location>
</feature>
<gene>
    <name evidence="3" type="ORF">BO86DRAFT_153522</name>
</gene>
<evidence type="ECO:0000256" key="1">
    <source>
        <dbReference type="SAM" id="MobiDB-lite"/>
    </source>
</evidence>
<protein>
    <submittedName>
        <fullName evidence="3">Uncharacterized protein</fullName>
    </submittedName>
</protein>
<organism evidence="3 4">
    <name type="scientific">Aspergillus japonicus CBS 114.51</name>
    <dbReference type="NCBI Taxonomy" id="1448312"/>
    <lineage>
        <taxon>Eukaryota</taxon>
        <taxon>Fungi</taxon>
        <taxon>Dikarya</taxon>
        <taxon>Ascomycota</taxon>
        <taxon>Pezizomycotina</taxon>
        <taxon>Eurotiomycetes</taxon>
        <taxon>Eurotiomycetidae</taxon>
        <taxon>Eurotiales</taxon>
        <taxon>Aspergillaceae</taxon>
        <taxon>Aspergillus</taxon>
        <taxon>Aspergillus subgen. Circumdati</taxon>
    </lineage>
</organism>
<feature type="compositionally biased region" description="Polar residues" evidence="1">
    <location>
        <begin position="60"/>
        <end position="72"/>
    </location>
</feature>
<reference evidence="3 4" key="1">
    <citation type="submission" date="2018-02" db="EMBL/GenBank/DDBJ databases">
        <title>The genomes of Aspergillus section Nigri reveals drivers in fungal speciation.</title>
        <authorList>
            <consortium name="DOE Joint Genome Institute"/>
            <person name="Vesth T.C."/>
            <person name="Nybo J."/>
            <person name="Theobald S."/>
            <person name="Brandl J."/>
            <person name="Frisvad J.C."/>
            <person name="Nielsen K.F."/>
            <person name="Lyhne E.K."/>
            <person name="Kogle M.E."/>
            <person name="Kuo A."/>
            <person name="Riley R."/>
            <person name="Clum A."/>
            <person name="Nolan M."/>
            <person name="Lipzen A."/>
            <person name="Salamov A."/>
            <person name="Henrissat B."/>
            <person name="Wiebenga A."/>
            <person name="De vries R.P."/>
            <person name="Grigoriev I.V."/>
            <person name="Mortensen U.H."/>
            <person name="Andersen M.R."/>
            <person name="Baker S.E."/>
        </authorList>
    </citation>
    <scope>NUCLEOTIDE SEQUENCE [LARGE SCALE GENOMIC DNA]</scope>
    <source>
        <strain evidence="3 4">CBS 114.51</strain>
    </source>
</reference>
<keyword evidence="4" id="KW-1185">Reference proteome</keyword>
<feature type="transmembrane region" description="Helical" evidence="2">
    <location>
        <begin position="77"/>
        <end position="95"/>
    </location>
</feature>
<proteinExistence type="predicted"/>
<evidence type="ECO:0000313" key="4">
    <source>
        <dbReference type="Proteomes" id="UP000249497"/>
    </source>
</evidence>
<dbReference type="GeneID" id="37170031"/>
<keyword evidence="2" id="KW-0472">Membrane</keyword>
<dbReference type="EMBL" id="KZ824815">
    <property type="protein sequence ID" value="RAH79375.1"/>
    <property type="molecule type" value="Genomic_DNA"/>
</dbReference>